<dbReference type="PANTHER" id="PTHR43592">
    <property type="entry name" value="CAAX AMINO TERMINAL PROTEASE"/>
    <property type="match status" value="1"/>
</dbReference>
<dbReference type="PANTHER" id="PTHR43592:SF15">
    <property type="entry name" value="CAAX AMINO TERMINAL PROTEASE FAMILY PROTEIN"/>
    <property type="match status" value="1"/>
</dbReference>
<dbReference type="EMBL" id="FNUT01000007">
    <property type="protein sequence ID" value="SEG38656.1"/>
    <property type="molecule type" value="Genomic_DNA"/>
</dbReference>
<proteinExistence type="predicted"/>
<dbReference type="Pfam" id="PF02517">
    <property type="entry name" value="Rce1-like"/>
    <property type="match status" value="1"/>
</dbReference>
<keyword evidence="1" id="KW-0812">Transmembrane</keyword>
<feature type="transmembrane region" description="Helical" evidence="1">
    <location>
        <begin position="14"/>
        <end position="40"/>
    </location>
</feature>
<keyword evidence="1" id="KW-1133">Transmembrane helix</keyword>
<feature type="transmembrane region" description="Helical" evidence="1">
    <location>
        <begin position="277"/>
        <end position="295"/>
    </location>
</feature>
<dbReference type="InterPro" id="IPR003675">
    <property type="entry name" value="Rce1/LyrA-like_dom"/>
</dbReference>
<dbReference type="Proteomes" id="UP000236731">
    <property type="component" value="Unassembled WGS sequence"/>
</dbReference>
<dbReference type="PROSITE" id="PS51257">
    <property type="entry name" value="PROKAR_LIPOPROTEIN"/>
    <property type="match status" value="1"/>
</dbReference>
<accession>A0A1H5ZTB8</accession>
<feature type="transmembrane region" description="Helical" evidence="1">
    <location>
        <begin position="238"/>
        <end position="257"/>
    </location>
</feature>
<keyword evidence="1" id="KW-0472">Membrane</keyword>
<evidence type="ECO:0000256" key="1">
    <source>
        <dbReference type="SAM" id="Phobius"/>
    </source>
</evidence>
<dbReference type="GO" id="GO:0004175">
    <property type="term" value="F:endopeptidase activity"/>
    <property type="evidence" value="ECO:0007669"/>
    <property type="project" value="UniProtKB-ARBA"/>
</dbReference>
<feature type="transmembrane region" description="Helical" evidence="1">
    <location>
        <begin position="101"/>
        <end position="120"/>
    </location>
</feature>
<gene>
    <name evidence="3" type="ORF">SAMN05421877_107134</name>
</gene>
<evidence type="ECO:0000313" key="3">
    <source>
        <dbReference type="EMBL" id="SEG38656.1"/>
    </source>
</evidence>
<protein>
    <recommendedName>
        <fullName evidence="2">CAAX prenyl protease 2/Lysostaphin resistance protein A-like domain-containing protein</fullName>
    </recommendedName>
</protein>
<evidence type="ECO:0000313" key="4">
    <source>
        <dbReference type="Proteomes" id="UP000236731"/>
    </source>
</evidence>
<reference evidence="4" key="1">
    <citation type="submission" date="2016-10" db="EMBL/GenBank/DDBJ databases">
        <authorList>
            <person name="Varghese N."/>
            <person name="Submissions S."/>
        </authorList>
    </citation>
    <scope>NUCLEOTIDE SEQUENCE [LARGE SCALE GENOMIC DNA]</scope>
    <source>
        <strain evidence="4">DSM 22361</strain>
    </source>
</reference>
<feature type="transmembrane region" description="Helical" evidence="1">
    <location>
        <begin position="60"/>
        <end position="81"/>
    </location>
</feature>
<name>A0A1H5ZTB8_9SPHI</name>
<evidence type="ECO:0000259" key="2">
    <source>
        <dbReference type="Pfam" id="PF02517"/>
    </source>
</evidence>
<keyword evidence="4" id="KW-1185">Reference proteome</keyword>
<dbReference type="GO" id="GO:0080120">
    <property type="term" value="P:CAAX-box protein maturation"/>
    <property type="evidence" value="ECO:0007669"/>
    <property type="project" value="UniProtKB-ARBA"/>
</dbReference>
<organism evidence="3 4">
    <name type="scientific">Sphingobacterium lactis</name>
    <dbReference type="NCBI Taxonomy" id="797291"/>
    <lineage>
        <taxon>Bacteria</taxon>
        <taxon>Pseudomonadati</taxon>
        <taxon>Bacteroidota</taxon>
        <taxon>Sphingobacteriia</taxon>
        <taxon>Sphingobacteriales</taxon>
        <taxon>Sphingobacteriaceae</taxon>
        <taxon>Sphingobacterium</taxon>
    </lineage>
</organism>
<feature type="domain" description="CAAX prenyl protease 2/Lysostaphin resistance protein A-like" evidence="2">
    <location>
        <begin position="162"/>
        <end position="250"/>
    </location>
</feature>
<dbReference type="AlphaFoldDB" id="A0A1H5ZTB8"/>
<sequence>MLFEEPKNPAWKSLIILLGLTFACSLFIQFFAIILVLIFSGFDTQVIDFTTGQPNPENTFVIYVLLGASSLSTFLIPALILQMIEKRQYLYFPAQPQRASLYIVLTLLFMVASGPMMALISDWNKSMNLPAGLDALENWMRTNEDNMGDLIRRIVMVDSIPLLLLNLLVMAVIPAVVEEFYFRGSLQHIFGRMFRNAHVAIWVTAIIFSAIHLQFYGFFPRMILGLIFGYALLWTNNIWIPIIGHFVNNAYVTIYAYTYAKEGKTFEELQASEVYSVPIYIASIIGCIAIGYYFYKQSNQQKLTHESKLDKDQGLY</sequence>
<feature type="transmembrane region" description="Helical" evidence="1">
    <location>
        <begin position="154"/>
        <end position="177"/>
    </location>
</feature>
<feature type="transmembrane region" description="Helical" evidence="1">
    <location>
        <begin position="197"/>
        <end position="218"/>
    </location>
</feature>